<comment type="caution">
    <text evidence="1">The sequence shown here is derived from an EMBL/GenBank/DDBJ whole genome shotgun (WGS) entry which is preliminary data.</text>
</comment>
<protein>
    <submittedName>
        <fullName evidence="1">Helix-turn-helix domain-containing protein</fullName>
    </submittedName>
</protein>
<accession>A0ABR9WUT8</accession>
<dbReference type="Pfam" id="PF13730">
    <property type="entry name" value="HTH_36"/>
    <property type="match status" value="1"/>
</dbReference>
<organism evidence="1 2">
    <name type="scientific">Flavobacterium proteolyticum</name>
    <dbReference type="NCBI Taxonomy" id="2911683"/>
    <lineage>
        <taxon>Bacteria</taxon>
        <taxon>Pseudomonadati</taxon>
        <taxon>Bacteroidota</taxon>
        <taxon>Flavobacteriia</taxon>
        <taxon>Flavobacteriales</taxon>
        <taxon>Flavobacteriaceae</taxon>
        <taxon>Flavobacterium</taxon>
    </lineage>
</organism>
<evidence type="ECO:0000313" key="2">
    <source>
        <dbReference type="Proteomes" id="UP000656274"/>
    </source>
</evidence>
<reference evidence="1 2" key="1">
    <citation type="submission" date="2020-10" db="EMBL/GenBank/DDBJ databases">
        <title>The genome sequence of Flavobacterium aquaticum 1Y8A.</title>
        <authorList>
            <person name="Liu Y."/>
        </authorList>
    </citation>
    <scope>NUCLEOTIDE SEQUENCE [LARGE SCALE GENOMIC DNA]</scope>
    <source>
        <strain evidence="1 2">1Y8A</strain>
    </source>
</reference>
<evidence type="ECO:0000313" key="1">
    <source>
        <dbReference type="EMBL" id="MBE9577429.1"/>
    </source>
</evidence>
<dbReference type="Proteomes" id="UP000656274">
    <property type="component" value="Unassembled WGS sequence"/>
</dbReference>
<sequence length="138" mass="16109">MSIKPSYYSYLTSAVRYDKRLKPSAKLLYSEITALSSQYGFCWATNRYFADLFEVRTETVSLWINSLVKLGYIESKIIYKEGTKQILNRYLEIKGSGIVKDINISIDVFLKDNKKIINSKSNIFFKEKSNNSREKFIE</sequence>
<name>A0ABR9WUT8_9FLAO</name>
<dbReference type="RefSeq" id="WP_194097177.1">
    <property type="nucleotide sequence ID" value="NZ_JADFTZ010000007.1"/>
</dbReference>
<proteinExistence type="predicted"/>
<gene>
    <name evidence="1" type="ORF">IM755_11990</name>
</gene>
<keyword evidence="2" id="KW-1185">Reference proteome</keyword>
<dbReference type="EMBL" id="JADFTZ010000007">
    <property type="protein sequence ID" value="MBE9577429.1"/>
    <property type="molecule type" value="Genomic_DNA"/>
</dbReference>